<evidence type="ECO:0000313" key="1">
    <source>
        <dbReference type="EMBL" id="KAF0770906.1"/>
    </source>
</evidence>
<dbReference type="OrthoDB" id="6618797at2759"/>
<evidence type="ECO:0000313" key="2">
    <source>
        <dbReference type="Proteomes" id="UP000478052"/>
    </source>
</evidence>
<proteinExistence type="predicted"/>
<accession>A0A6G0ZIY2</accession>
<sequence>MIFCKFYKDNILDTDSNGQNGEEITPTFLKNLDRLTSSRAGKMARQFTNIARDKASKLTDEFKNTLIEDSKKQVNGENDFLPNGLKNNVFLPLKAAAQVGLKTLGEPVEEIMSNAKKTFDEELERADHDENYVPIIGAFTKKINKPVALVKASRNLFGDAMGGLQKTASSIWNFGKDEEDN</sequence>
<name>A0A6G0ZIY2_APHCR</name>
<reference evidence="1 2" key="1">
    <citation type="submission" date="2019-08" db="EMBL/GenBank/DDBJ databases">
        <title>Whole genome of Aphis craccivora.</title>
        <authorList>
            <person name="Voronova N.V."/>
            <person name="Shulinski R.S."/>
            <person name="Bandarenka Y.V."/>
            <person name="Zhorov D.G."/>
            <person name="Warner D."/>
        </authorList>
    </citation>
    <scope>NUCLEOTIDE SEQUENCE [LARGE SCALE GENOMIC DNA]</scope>
    <source>
        <strain evidence="1">180601</strain>
        <tissue evidence="1">Whole Body</tissue>
    </source>
</reference>
<organism evidence="1 2">
    <name type="scientific">Aphis craccivora</name>
    <name type="common">Cowpea aphid</name>
    <dbReference type="NCBI Taxonomy" id="307492"/>
    <lineage>
        <taxon>Eukaryota</taxon>
        <taxon>Metazoa</taxon>
        <taxon>Ecdysozoa</taxon>
        <taxon>Arthropoda</taxon>
        <taxon>Hexapoda</taxon>
        <taxon>Insecta</taxon>
        <taxon>Pterygota</taxon>
        <taxon>Neoptera</taxon>
        <taxon>Paraneoptera</taxon>
        <taxon>Hemiptera</taxon>
        <taxon>Sternorrhyncha</taxon>
        <taxon>Aphidomorpha</taxon>
        <taxon>Aphidoidea</taxon>
        <taxon>Aphididae</taxon>
        <taxon>Aphidini</taxon>
        <taxon>Aphis</taxon>
        <taxon>Aphis</taxon>
    </lineage>
</organism>
<comment type="caution">
    <text evidence="1">The sequence shown here is derived from an EMBL/GenBank/DDBJ whole genome shotgun (WGS) entry which is preliminary data.</text>
</comment>
<keyword evidence="2" id="KW-1185">Reference proteome</keyword>
<protein>
    <submittedName>
        <fullName evidence="1">Uncharacterized protein</fullName>
    </submittedName>
</protein>
<gene>
    <name evidence="1" type="ORF">FWK35_00018036</name>
</gene>
<dbReference type="Proteomes" id="UP000478052">
    <property type="component" value="Unassembled WGS sequence"/>
</dbReference>
<dbReference type="EMBL" id="VUJU01000368">
    <property type="protein sequence ID" value="KAF0770906.1"/>
    <property type="molecule type" value="Genomic_DNA"/>
</dbReference>
<dbReference type="AlphaFoldDB" id="A0A6G0ZIY2"/>